<evidence type="ECO:0000313" key="2">
    <source>
        <dbReference type="EMBL" id="PRY34477.1"/>
    </source>
</evidence>
<evidence type="ECO:0008006" key="4">
    <source>
        <dbReference type="Google" id="ProtNLM"/>
    </source>
</evidence>
<dbReference type="OrthoDB" id="963293at2"/>
<keyword evidence="3" id="KW-1185">Reference proteome</keyword>
<feature type="signal peptide" evidence="1">
    <location>
        <begin position="1"/>
        <end position="19"/>
    </location>
</feature>
<accession>A0A2T0SM27</accession>
<comment type="caution">
    <text evidence="2">The sequence shown here is derived from an EMBL/GenBank/DDBJ whole genome shotgun (WGS) entry which is preliminary data.</text>
</comment>
<organism evidence="2 3">
    <name type="scientific">Spirosoma oryzae</name>
    <dbReference type="NCBI Taxonomy" id="1469603"/>
    <lineage>
        <taxon>Bacteria</taxon>
        <taxon>Pseudomonadati</taxon>
        <taxon>Bacteroidota</taxon>
        <taxon>Cytophagia</taxon>
        <taxon>Cytophagales</taxon>
        <taxon>Cytophagaceae</taxon>
        <taxon>Spirosoma</taxon>
    </lineage>
</organism>
<dbReference type="Proteomes" id="UP000238375">
    <property type="component" value="Unassembled WGS sequence"/>
</dbReference>
<dbReference type="AlphaFoldDB" id="A0A2T0SM27"/>
<keyword evidence="1" id="KW-0732">Signal</keyword>
<dbReference type="EMBL" id="PVTE01000017">
    <property type="protein sequence ID" value="PRY34477.1"/>
    <property type="molecule type" value="Genomic_DNA"/>
</dbReference>
<reference evidence="2 3" key="1">
    <citation type="submission" date="2018-03" db="EMBL/GenBank/DDBJ databases">
        <title>Genomic Encyclopedia of Archaeal and Bacterial Type Strains, Phase II (KMG-II): from individual species to whole genera.</title>
        <authorList>
            <person name="Goeker M."/>
        </authorList>
    </citation>
    <scope>NUCLEOTIDE SEQUENCE [LARGE SCALE GENOMIC DNA]</scope>
    <source>
        <strain evidence="2 3">DSM 28354</strain>
    </source>
</reference>
<evidence type="ECO:0000313" key="3">
    <source>
        <dbReference type="Proteomes" id="UP000238375"/>
    </source>
</evidence>
<dbReference type="RefSeq" id="WP_106139405.1">
    <property type="nucleotide sequence ID" value="NZ_PVTE01000017.1"/>
</dbReference>
<evidence type="ECO:0000256" key="1">
    <source>
        <dbReference type="SAM" id="SignalP"/>
    </source>
</evidence>
<sequence>MKYRLLFGLLCLSITLASGQSTSKIYLVRNGTVTLAGVRFYTTLDKNKPIVVKNNAYTVIETDADSLGILPDGPYEASSASDDEYGQAVRKAVYIPLEKGKTYYFKVGRIYQSQFFDVNDLSAQAFKLFVGINRIDGTPQYYFLGKSGNSSNKLP</sequence>
<gene>
    <name evidence="2" type="ORF">CLV58_11781</name>
</gene>
<protein>
    <recommendedName>
        <fullName evidence="4">DUF2846 domain-containing protein</fullName>
    </recommendedName>
</protein>
<proteinExistence type="predicted"/>
<feature type="chain" id="PRO_5015492958" description="DUF2846 domain-containing protein" evidence="1">
    <location>
        <begin position="20"/>
        <end position="155"/>
    </location>
</feature>
<name>A0A2T0SM27_9BACT</name>